<keyword evidence="8 11" id="KW-0256">Endoplasmic reticulum</keyword>
<comment type="caution">
    <text evidence="11">Lacks conserved residue(s) required for the propagation of feature annotation.</text>
</comment>
<keyword evidence="7 11" id="KW-0812">Transmembrane</keyword>
<evidence type="ECO:0000256" key="6">
    <source>
        <dbReference type="ARBA" id="ARBA00022679"/>
    </source>
</evidence>
<dbReference type="GO" id="GO:0000009">
    <property type="term" value="F:alpha-1,6-mannosyltransferase activity"/>
    <property type="evidence" value="ECO:0007669"/>
    <property type="project" value="InterPro"/>
</dbReference>
<evidence type="ECO:0000256" key="10">
    <source>
        <dbReference type="ARBA" id="ARBA00023136"/>
    </source>
</evidence>
<comment type="function">
    <text evidence="11">Mannosyltransferase involved in glycosylphosphatidylinositol-anchor biosynthesis.</text>
</comment>
<evidence type="ECO:0000313" key="14">
    <source>
        <dbReference type="Proteomes" id="UP001107558"/>
    </source>
</evidence>
<dbReference type="OrthoDB" id="10252502at2759"/>
<evidence type="ECO:0000256" key="8">
    <source>
        <dbReference type="ARBA" id="ARBA00022824"/>
    </source>
</evidence>
<dbReference type="GO" id="GO:0006506">
    <property type="term" value="P:GPI anchor biosynthetic process"/>
    <property type="evidence" value="ECO:0007669"/>
    <property type="project" value="UniProtKB-KW"/>
</dbReference>
<protein>
    <recommendedName>
        <fullName evidence="11">GPI mannosyltransferase 2</fullName>
        <ecNumber evidence="11">2.4.1.-</ecNumber>
    </recommendedName>
</protein>
<dbReference type="GO" id="GO:0031501">
    <property type="term" value="C:mannosyltransferase complex"/>
    <property type="evidence" value="ECO:0007669"/>
    <property type="project" value="TreeGrafter"/>
</dbReference>
<keyword evidence="4 11" id="KW-0337">GPI-anchor biosynthesis</keyword>
<evidence type="ECO:0000256" key="7">
    <source>
        <dbReference type="ARBA" id="ARBA00022692"/>
    </source>
</evidence>
<dbReference type="Proteomes" id="UP001107558">
    <property type="component" value="Chromosome 1"/>
</dbReference>
<feature type="transmembrane region" description="Helical" evidence="11">
    <location>
        <begin position="145"/>
        <end position="165"/>
    </location>
</feature>
<dbReference type="Pfam" id="PF04188">
    <property type="entry name" value="Mannosyl_trans2"/>
    <property type="match status" value="1"/>
</dbReference>
<evidence type="ECO:0000313" key="13">
    <source>
        <dbReference type="EMBL" id="KAG5680273.1"/>
    </source>
</evidence>
<feature type="signal peptide" evidence="12">
    <location>
        <begin position="1"/>
        <end position="24"/>
    </location>
</feature>
<evidence type="ECO:0000256" key="1">
    <source>
        <dbReference type="ARBA" id="ARBA00004477"/>
    </source>
</evidence>
<comment type="subcellular location">
    <subcellularLocation>
        <location evidence="1 11">Endoplasmic reticulum membrane</location>
        <topology evidence="1 11">Multi-pass membrane protein</topology>
    </subcellularLocation>
</comment>
<keyword evidence="12" id="KW-0732">Signal</keyword>
<dbReference type="PANTHER" id="PTHR12468">
    <property type="entry name" value="GPI MANNOSYLTRANSFERASE 2"/>
    <property type="match status" value="1"/>
</dbReference>
<dbReference type="GO" id="GO:0004376">
    <property type="term" value="F:GPI mannosyltransferase activity"/>
    <property type="evidence" value="ECO:0007669"/>
    <property type="project" value="InterPro"/>
</dbReference>
<name>A0A9J6CDL5_POLVA</name>
<keyword evidence="6 11" id="KW-0808">Transferase</keyword>
<evidence type="ECO:0000256" key="12">
    <source>
        <dbReference type="SAM" id="SignalP"/>
    </source>
</evidence>
<keyword evidence="10 11" id="KW-0472">Membrane</keyword>
<evidence type="ECO:0000256" key="9">
    <source>
        <dbReference type="ARBA" id="ARBA00022989"/>
    </source>
</evidence>
<dbReference type="AlphaFoldDB" id="A0A9J6CDL5"/>
<keyword evidence="9 11" id="KW-1133">Transmembrane helix</keyword>
<comment type="similarity">
    <text evidence="3 11">Belongs to the PIGV family.</text>
</comment>
<evidence type="ECO:0000256" key="2">
    <source>
        <dbReference type="ARBA" id="ARBA00004687"/>
    </source>
</evidence>
<feature type="transmembrane region" description="Helical" evidence="11">
    <location>
        <begin position="97"/>
        <end position="125"/>
    </location>
</feature>
<accession>A0A9J6CDL5</accession>
<comment type="caution">
    <text evidence="13">The sequence shown here is derived from an EMBL/GenBank/DDBJ whole genome shotgun (WGS) entry which is preliminary data.</text>
</comment>
<dbReference type="EC" id="2.4.1.-" evidence="11"/>
<dbReference type="GO" id="GO:0005789">
    <property type="term" value="C:endoplasmic reticulum membrane"/>
    <property type="evidence" value="ECO:0007669"/>
    <property type="project" value="UniProtKB-SubCell"/>
</dbReference>
<feature type="chain" id="PRO_5039946706" description="GPI mannosyltransferase 2" evidence="12">
    <location>
        <begin position="25"/>
        <end position="472"/>
    </location>
</feature>
<reference evidence="13" key="1">
    <citation type="submission" date="2021-03" db="EMBL/GenBank/DDBJ databases">
        <title>Chromosome level genome of the anhydrobiotic midge Polypedilum vanderplanki.</title>
        <authorList>
            <person name="Yoshida Y."/>
            <person name="Kikawada T."/>
            <person name="Gusev O."/>
        </authorList>
    </citation>
    <scope>NUCLEOTIDE SEQUENCE</scope>
    <source>
        <strain evidence="13">NIAS01</strain>
        <tissue evidence="13">Whole body or cell culture</tissue>
    </source>
</reference>
<proteinExistence type="inferred from homology"/>
<dbReference type="PANTHER" id="PTHR12468:SF2">
    <property type="entry name" value="GPI MANNOSYLTRANSFERASE 2"/>
    <property type="match status" value="1"/>
</dbReference>
<keyword evidence="14" id="KW-1185">Reference proteome</keyword>
<evidence type="ECO:0000256" key="11">
    <source>
        <dbReference type="RuleBase" id="RU363112"/>
    </source>
</evidence>
<evidence type="ECO:0000256" key="3">
    <source>
        <dbReference type="ARBA" id="ARBA00008698"/>
    </source>
</evidence>
<feature type="transmembrane region" description="Helical" evidence="11">
    <location>
        <begin position="328"/>
        <end position="347"/>
    </location>
</feature>
<evidence type="ECO:0000256" key="4">
    <source>
        <dbReference type="ARBA" id="ARBA00022502"/>
    </source>
</evidence>
<feature type="transmembrane region" description="Helical" evidence="11">
    <location>
        <begin position="377"/>
        <end position="396"/>
    </location>
</feature>
<comment type="pathway">
    <text evidence="2 11">Glycolipid biosynthesis; glycosylphosphatidylinositol-anchor biosynthesis.</text>
</comment>
<keyword evidence="5 11" id="KW-0328">Glycosyltransferase</keyword>
<feature type="transmembrane region" description="Helical" evidence="11">
    <location>
        <begin position="185"/>
        <end position="213"/>
    </location>
</feature>
<sequence length="472" mass="55056">MPTNITKLAIFSRLFVIFLQCVSNHLIEDHNADDVFRAPIDTAVRKKKCDTIVEFLLGGFRRWDAQYFLHISEHGYTYENTLAFYPLYPLSIKMIRYVFINITPFLTVRSLSLLIGVVLNVIFFVKATNSLYELAKKVLKDQRKAEVAAILFCFNPASIFFTAPYSESLYSWLSFSLMLKCFDDINSVLIVVPLSCSILTRSNGLINIGFVVYYGLKKMFNQNTVLSFVTVFLKIFSILIIIAFHFGLMQVYNYYLFCFQKSFNFPDFIKDFALENDLVLAGNRSSTSNESVSPWCLSNFPVAYSYIQEHYWNVGYMNYYEFKQIPNFLLAAPIVLIILVNAFIYFINNQDYCWRLGIFNLRQSILRKTSIADQNQFVFIVHAVAMCLFCIFFIHVQVTTRILASSNPMLYFFCANYFMPESGAHKKNDDKINEVHVFDIKKLNWTQRFIVYYFIGYYSLGTVLFSNFFPWT</sequence>
<dbReference type="InterPro" id="IPR007315">
    <property type="entry name" value="PIG-V/Gpi18"/>
</dbReference>
<gene>
    <name evidence="13" type="ORF">PVAND_009792</name>
</gene>
<feature type="transmembrane region" description="Helical" evidence="11">
    <location>
        <begin position="450"/>
        <end position="469"/>
    </location>
</feature>
<evidence type="ECO:0000256" key="5">
    <source>
        <dbReference type="ARBA" id="ARBA00022676"/>
    </source>
</evidence>
<dbReference type="EMBL" id="JADBJN010000001">
    <property type="protein sequence ID" value="KAG5680273.1"/>
    <property type="molecule type" value="Genomic_DNA"/>
</dbReference>
<organism evidence="13 14">
    <name type="scientific">Polypedilum vanderplanki</name>
    <name type="common">Sleeping chironomid midge</name>
    <dbReference type="NCBI Taxonomy" id="319348"/>
    <lineage>
        <taxon>Eukaryota</taxon>
        <taxon>Metazoa</taxon>
        <taxon>Ecdysozoa</taxon>
        <taxon>Arthropoda</taxon>
        <taxon>Hexapoda</taxon>
        <taxon>Insecta</taxon>
        <taxon>Pterygota</taxon>
        <taxon>Neoptera</taxon>
        <taxon>Endopterygota</taxon>
        <taxon>Diptera</taxon>
        <taxon>Nematocera</taxon>
        <taxon>Chironomoidea</taxon>
        <taxon>Chironomidae</taxon>
        <taxon>Chironominae</taxon>
        <taxon>Polypedilum</taxon>
        <taxon>Polypedilum</taxon>
    </lineage>
</organism>
<feature type="transmembrane region" description="Helical" evidence="11">
    <location>
        <begin position="225"/>
        <end position="246"/>
    </location>
</feature>